<sequence>MAFHAFLDGGGDGLAGFLAQARLFVHQDDDAAQAAHFVGAVADGKRDAQLFEQQGLHVAHVVKRAEILQPLQQALFLVAR</sequence>
<comment type="caution">
    <text evidence="1">The sequence shown here is derived from an EMBL/GenBank/DDBJ whole genome shotgun (WGS) entry which is preliminary data.</text>
</comment>
<protein>
    <submittedName>
        <fullName evidence="1">Uncharacterized protein</fullName>
    </submittedName>
</protein>
<dbReference type="EMBL" id="VSSQ01023285">
    <property type="protein sequence ID" value="MPM70115.1"/>
    <property type="molecule type" value="Genomic_DNA"/>
</dbReference>
<reference evidence="1" key="1">
    <citation type="submission" date="2019-08" db="EMBL/GenBank/DDBJ databases">
        <authorList>
            <person name="Kucharzyk K."/>
            <person name="Murdoch R.W."/>
            <person name="Higgins S."/>
            <person name="Loffler F."/>
        </authorList>
    </citation>
    <scope>NUCLEOTIDE SEQUENCE</scope>
</reference>
<dbReference type="AlphaFoldDB" id="A0A645BXZ0"/>
<proteinExistence type="predicted"/>
<evidence type="ECO:0000313" key="1">
    <source>
        <dbReference type="EMBL" id="MPM70115.1"/>
    </source>
</evidence>
<organism evidence="1">
    <name type="scientific">bioreactor metagenome</name>
    <dbReference type="NCBI Taxonomy" id="1076179"/>
    <lineage>
        <taxon>unclassified sequences</taxon>
        <taxon>metagenomes</taxon>
        <taxon>ecological metagenomes</taxon>
    </lineage>
</organism>
<accession>A0A645BXZ0</accession>
<name>A0A645BXZ0_9ZZZZ</name>
<gene>
    <name evidence="1" type="ORF">SDC9_117067</name>
</gene>